<dbReference type="GO" id="GO:0003677">
    <property type="term" value="F:DNA binding"/>
    <property type="evidence" value="ECO:0007669"/>
    <property type="project" value="UniProtKB-KW"/>
</dbReference>
<dbReference type="NCBIfam" id="TIGR02937">
    <property type="entry name" value="sigma70-ECF"/>
    <property type="match status" value="1"/>
</dbReference>
<keyword evidence="5" id="KW-0804">Transcription</keyword>
<reference evidence="8 9" key="2">
    <citation type="journal article" date="2016" name="Genome Announc.">
        <title>Complete Genome Sequence of Sphingopyxis macrogoltabida Strain 203N (NBRC 111659), a Polyethylene Glycol Degrader.</title>
        <authorList>
            <person name="Ohtsubo Y."/>
            <person name="Nonoyama S."/>
            <person name="Nagata Y."/>
            <person name="Numata M."/>
            <person name="Tsuchikane K."/>
            <person name="Hosoyama A."/>
            <person name="Yamazoe A."/>
            <person name="Tsuda M."/>
            <person name="Fujita N."/>
            <person name="Kawai F."/>
        </authorList>
    </citation>
    <scope>NUCLEOTIDE SEQUENCE [LARGE SCALE GENOMIC DNA]</scope>
    <source>
        <strain evidence="8 9">203N</strain>
    </source>
</reference>
<sequence>MTAAGPYPTFEAFYRAEHDRIFHFFRRKVGRDEAPDLVQEAFTCVLRSGTFDRLENPNGYLTRTARNLIIDRARTWHRKGCMLHPLDEARDAPLAPEQEWKIEGREIRAAYRRMLLDLPRRTRRVFLMHRLKGMSYRVIADHIGVGEKCIEYHMMRALARFRKAVAIRRE</sequence>
<dbReference type="GO" id="GO:0016987">
    <property type="term" value="F:sigma factor activity"/>
    <property type="evidence" value="ECO:0007669"/>
    <property type="project" value="UniProtKB-KW"/>
</dbReference>
<dbReference type="Gene3D" id="1.10.1740.10">
    <property type="match status" value="1"/>
</dbReference>
<dbReference type="Proteomes" id="UP000076088">
    <property type="component" value="Chromosome"/>
</dbReference>
<evidence type="ECO:0000313" key="8">
    <source>
        <dbReference type="EMBL" id="AMU91906.1"/>
    </source>
</evidence>
<evidence type="ECO:0008006" key="10">
    <source>
        <dbReference type="Google" id="ProtNLM"/>
    </source>
</evidence>
<organism evidence="8 9">
    <name type="scientific">Sphingopyxis macrogoltabida</name>
    <name type="common">Sphingomonas macrogoltabidus</name>
    <dbReference type="NCBI Taxonomy" id="33050"/>
    <lineage>
        <taxon>Bacteria</taxon>
        <taxon>Pseudomonadati</taxon>
        <taxon>Pseudomonadota</taxon>
        <taxon>Alphaproteobacteria</taxon>
        <taxon>Sphingomonadales</taxon>
        <taxon>Sphingomonadaceae</taxon>
        <taxon>Sphingopyxis</taxon>
    </lineage>
</organism>
<dbReference type="SUPFAM" id="SSF88659">
    <property type="entry name" value="Sigma3 and sigma4 domains of RNA polymerase sigma factors"/>
    <property type="match status" value="1"/>
</dbReference>
<dbReference type="InterPro" id="IPR007627">
    <property type="entry name" value="RNA_pol_sigma70_r2"/>
</dbReference>
<evidence type="ECO:0000256" key="3">
    <source>
        <dbReference type="ARBA" id="ARBA00023082"/>
    </source>
</evidence>
<dbReference type="Pfam" id="PF08281">
    <property type="entry name" value="Sigma70_r4_2"/>
    <property type="match status" value="1"/>
</dbReference>
<dbReference type="PANTHER" id="PTHR43133:SF8">
    <property type="entry name" value="RNA POLYMERASE SIGMA FACTOR HI_1459-RELATED"/>
    <property type="match status" value="1"/>
</dbReference>
<evidence type="ECO:0000313" key="9">
    <source>
        <dbReference type="Proteomes" id="UP000076088"/>
    </source>
</evidence>
<dbReference type="InterPro" id="IPR013249">
    <property type="entry name" value="RNA_pol_sigma70_r4_t2"/>
</dbReference>
<evidence type="ECO:0000259" key="7">
    <source>
        <dbReference type="Pfam" id="PF08281"/>
    </source>
</evidence>
<dbReference type="SUPFAM" id="SSF88946">
    <property type="entry name" value="Sigma2 domain of RNA polymerase sigma factors"/>
    <property type="match status" value="1"/>
</dbReference>
<keyword evidence="3" id="KW-0731">Sigma factor</keyword>
<keyword evidence="4" id="KW-0238">DNA-binding</keyword>
<evidence type="ECO:0000256" key="5">
    <source>
        <dbReference type="ARBA" id="ARBA00023163"/>
    </source>
</evidence>
<dbReference type="PANTHER" id="PTHR43133">
    <property type="entry name" value="RNA POLYMERASE ECF-TYPE SIGMA FACTO"/>
    <property type="match status" value="1"/>
</dbReference>
<proteinExistence type="inferred from homology"/>
<comment type="similarity">
    <text evidence="1">Belongs to the sigma-70 factor family. ECF subfamily.</text>
</comment>
<evidence type="ECO:0000259" key="6">
    <source>
        <dbReference type="Pfam" id="PF04542"/>
    </source>
</evidence>
<name>A0AAC9AYI2_SPHMC</name>
<feature type="domain" description="RNA polymerase sigma factor 70 region 4 type 2" evidence="7">
    <location>
        <begin position="110"/>
        <end position="160"/>
    </location>
</feature>
<feature type="domain" description="RNA polymerase sigma-70 region 2" evidence="6">
    <location>
        <begin position="13"/>
        <end position="75"/>
    </location>
</feature>
<dbReference type="Pfam" id="PF04542">
    <property type="entry name" value="Sigma70_r2"/>
    <property type="match status" value="1"/>
</dbReference>
<evidence type="ECO:0000256" key="1">
    <source>
        <dbReference type="ARBA" id="ARBA00010641"/>
    </source>
</evidence>
<dbReference type="InterPro" id="IPR036388">
    <property type="entry name" value="WH-like_DNA-bd_sf"/>
</dbReference>
<dbReference type="InterPro" id="IPR039425">
    <property type="entry name" value="RNA_pol_sigma-70-like"/>
</dbReference>
<dbReference type="InterPro" id="IPR013324">
    <property type="entry name" value="RNA_pol_sigma_r3/r4-like"/>
</dbReference>
<dbReference type="KEGG" id="smaz:LH19_22555"/>
<dbReference type="InterPro" id="IPR013325">
    <property type="entry name" value="RNA_pol_sigma_r2"/>
</dbReference>
<dbReference type="RefSeq" id="WP_054731854.1">
    <property type="nucleotide sequence ID" value="NZ_CP009429.1"/>
</dbReference>
<protein>
    <recommendedName>
        <fullName evidence="10">RNA polymerase subunit sigma-24</fullName>
    </recommendedName>
</protein>
<dbReference type="GO" id="GO:0006352">
    <property type="term" value="P:DNA-templated transcription initiation"/>
    <property type="evidence" value="ECO:0007669"/>
    <property type="project" value="InterPro"/>
</dbReference>
<keyword evidence="9" id="KW-1185">Reference proteome</keyword>
<dbReference type="InterPro" id="IPR014284">
    <property type="entry name" value="RNA_pol_sigma-70_dom"/>
</dbReference>
<dbReference type="EMBL" id="CP013344">
    <property type="protein sequence ID" value="AMU91906.1"/>
    <property type="molecule type" value="Genomic_DNA"/>
</dbReference>
<reference evidence="9" key="1">
    <citation type="submission" date="2015-11" db="EMBL/GenBank/DDBJ databases">
        <title>Complete genome sequence of a polyethylene-glycol degrader Sphingopyxis macrogoltabida 203N (NBRC 111659).</title>
        <authorList>
            <person name="Yoshiyuki O."/>
            <person name="Shouta N."/>
            <person name="Nagata Y."/>
            <person name="Numata M."/>
            <person name="Tsuchikane K."/>
            <person name="Hosoyama A."/>
            <person name="Yamazoe A."/>
            <person name="Tsuda M."/>
            <person name="Fujita N."/>
            <person name="Kawai F."/>
        </authorList>
    </citation>
    <scope>NUCLEOTIDE SEQUENCE [LARGE SCALE GENOMIC DNA]</scope>
    <source>
        <strain evidence="9">203N</strain>
    </source>
</reference>
<dbReference type="AlphaFoldDB" id="A0AAC9AYI2"/>
<dbReference type="Gene3D" id="1.10.10.10">
    <property type="entry name" value="Winged helix-like DNA-binding domain superfamily/Winged helix DNA-binding domain"/>
    <property type="match status" value="1"/>
</dbReference>
<keyword evidence="2" id="KW-0805">Transcription regulation</keyword>
<evidence type="ECO:0000256" key="2">
    <source>
        <dbReference type="ARBA" id="ARBA00023015"/>
    </source>
</evidence>
<accession>A0AAC9AYI2</accession>
<gene>
    <name evidence="8" type="ORF">ATM17_23115</name>
</gene>
<evidence type="ECO:0000256" key="4">
    <source>
        <dbReference type="ARBA" id="ARBA00023125"/>
    </source>
</evidence>